<name>A0AAD4X4N3_9MAGN</name>
<evidence type="ECO:0000256" key="2">
    <source>
        <dbReference type="ARBA" id="ARBA00022679"/>
    </source>
</evidence>
<proteinExistence type="inferred from homology"/>
<gene>
    <name evidence="4" type="ORF">MKW98_016385</name>
</gene>
<evidence type="ECO:0000313" key="5">
    <source>
        <dbReference type="Proteomes" id="UP001202328"/>
    </source>
</evidence>
<evidence type="ECO:0000256" key="3">
    <source>
        <dbReference type="ARBA" id="ARBA00023315"/>
    </source>
</evidence>
<dbReference type="Gene3D" id="3.30.559.10">
    <property type="entry name" value="Chloramphenicol acetyltransferase-like domain"/>
    <property type="match status" value="2"/>
</dbReference>
<comment type="caution">
    <text evidence="4">The sequence shown here is derived from an EMBL/GenBank/DDBJ whole genome shotgun (WGS) entry which is preliminary data.</text>
</comment>
<dbReference type="EMBL" id="JAJJMB010017679">
    <property type="protein sequence ID" value="KAI3836081.1"/>
    <property type="molecule type" value="Genomic_DNA"/>
</dbReference>
<evidence type="ECO:0008006" key="6">
    <source>
        <dbReference type="Google" id="ProtNLM"/>
    </source>
</evidence>
<reference evidence="4" key="1">
    <citation type="submission" date="2022-04" db="EMBL/GenBank/DDBJ databases">
        <title>A functionally conserved STORR gene fusion in Papaver species that diverged 16.8 million years ago.</title>
        <authorList>
            <person name="Catania T."/>
        </authorList>
    </citation>
    <scope>NUCLEOTIDE SEQUENCE</scope>
    <source>
        <strain evidence="4">S-188037</strain>
    </source>
</reference>
<dbReference type="PANTHER" id="PTHR31623">
    <property type="entry name" value="F21J9.9"/>
    <property type="match status" value="1"/>
</dbReference>
<sequence length="436" mass="48799">MATISTAELISKHIIQPSTPTPCHLKNYSLSLIDQYVPPIFVPIILFYPAAVNGTGSKQLDDDLELLKLSLSKTLVHFYPMAGRLKDNITVDCNDEGIEFLIVKIKDKMCDFLMEPDEQLSRLLPSEVVSMNFLRDAQVIVQVNIFECGATAVSLCISHKIADICSVATFFRSWVHTSTVARGAGNTNQKLHPTFESAALFPPSKQLLSLSGLPPTLPDLYPSGETKSDNKIISKRFVFNSVIINSLRGKLLALVDDKFRRPTRVEIVSALIWKSRLDPPLQDVSFGNLVTSTEAVIAVAASTKTTLQKTTSSNTNKTNQLQQLVLHEFYEFICQLREAISKIKGDSSCILHRGDHNSVGDEVRVLWMTSWCNFGFYEIDFGWGKQIWVTTDATLFPHKNNFVMNDTICSEGIEVWVNLVEDYMAEFQINLAELLN</sequence>
<comment type="similarity">
    <text evidence="1">Belongs to the plant acyltransferase family.</text>
</comment>
<keyword evidence="3" id="KW-0012">Acyltransferase</keyword>
<keyword evidence="5" id="KW-1185">Reference proteome</keyword>
<dbReference type="Pfam" id="PF02458">
    <property type="entry name" value="Transferase"/>
    <property type="match status" value="1"/>
</dbReference>
<evidence type="ECO:0000313" key="4">
    <source>
        <dbReference type="EMBL" id="KAI3836081.1"/>
    </source>
</evidence>
<accession>A0AAD4X4N3</accession>
<evidence type="ECO:0000256" key="1">
    <source>
        <dbReference type="ARBA" id="ARBA00009861"/>
    </source>
</evidence>
<dbReference type="GO" id="GO:0016746">
    <property type="term" value="F:acyltransferase activity"/>
    <property type="evidence" value="ECO:0007669"/>
    <property type="project" value="UniProtKB-KW"/>
</dbReference>
<dbReference type="PANTHER" id="PTHR31623:SF17">
    <property type="entry name" value="F21J9.9"/>
    <property type="match status" value="1"/>
</dbReference>
<protein>
    <recommendedName>
        <fullName evidence="6">Salutaridinol 7-O-acetyltransferase</fullName>
    </recommendedName>
</protein>
<dbReference type="Proteomes" id="UP001202328">
    <property type="component" value="Unassembled WGS sequence"/>
</dbReference>
<dbReference type="InterPro" id="IPR023213">
    <property type="entry name" value="CAT-like_dom_sf"/>
</dbReference>
<keyword evidence="2" id="KW-0808">Transferase</keyword>
<organism evidence="4 5">
    <name type="scientific">Papaver atlanticum</name>
    <dbReference type="NCBI Taxonomy" id="357466"/>
    <lineage>
        <taxon>Eukaryota</taxon>
        <taxon>Viridiplantae</taxon>
        <taxon>Streptophyta</taxon>
        <taxon>Embryophyta</taxon>
        <taxon>Tracheophyta</taxon>
        <taxon>Spermatophyta</taxon>
        <taxon>Magnoliopsida</taxon>
        <taxon>Ranunculales</taxon>
        <taxon>Papaveraceae</taxon>
        <taxon>Papaveroideae</taxon>
        <taxon>Papaver</taxon>
    </lineage>
</organism>
<dbReference type="AlphaFoldDB" id="A0AAD4X4N3"/>